<evidence type="ECO:0000256" key="1">
    <source>
        <dbReference type="ARBA" id="ARBA00022679"/>
    </source>
</evidence>
<keyword evidence="4" id="KW-1185">Reference proteome</keyword>
<gene>
    <name evidence="3" type="primary">pat</name>
    <name evidence="3" type="ORF">N508_001029</name>
</gene>
<evidence type="ECO:0000313" key="3">
    <source>
        <dbReference type="EMBL" id="USF23956.1"/>
    </source>
</evidence>
<keyword evidence="1 3" id="KW-0808">Transferase</keyword>
<dbReference type="PANTHER" id="PTHR43072">
    <property type="entry name" value="N-ACETYLTRANSFERASE"/>
    <property type="match status" value="1"/>
</dbReference>
<reference evidence="3" key="1">
    <citation type="journal article" date="2014" name="Genome Announc.">
        <title>Draft genome sequences of the altered schaedler flora, a defined bacterial community from gnotobiotic mice.</title>
        <authorList>
            <person name="Wannemuehler M.J."/>
            <person name="Overstreet A.M."/>
            <person name="Ward D.V."/>
            <person name="Phillips G.J."/>
        </authorList>
    </citation>
    <scope>NUCLEOTIDE SEQUENCE</scope>
    <source>
        <strain evidence="3">ASF457</strain>
    </source>
</reference>
<dbReference type="GO" id="GO:0102971">
    <property type="term" value="F:phosphinothricin N-acetyltransferase activity"/>
    <property type="evidence" value="ECO:0007669"/>
    <property type="project" value="UniProtKB-EC"/>
</dbReference>
<organism evidence="3 4">
    <name type="scientific">Mucispirillum schaedleri ASF457</name>
    <dbReference type="NCBI Taxonomy" id="1379858"/>
    <lineage>
        <taxon>Bacteria</taxon>
        <taxon>Pseudomonadati</taxon>
        <taxon>Deferribacterota</taxon>
        <taxon>Deferribacteres</taxon>
        <taxon>Deferribacterales</taxon>
        <taxon>Mucispirillaceae</taxon>
        <taxon>Mucispirillum</taxon>
    </lineage>
</organism>
<keyword evidence="2 3" id="KW-0012">Acyltransferase</keyword>
<proteinExistence type="predicted"/>
<dbReference type="eggNOG" id="COG1247">
    <property type="taxonomic scope" value="Bacteria"/>
</dbReference>
<evidence type="ECO:0000256" key="2">
    <source>
        <dbReference type="ARBA" id="ARBA00023315"/>
    </source>
</evidence>
<accession>V2QD47</accession>
<dbReference type="InterPro" id="IPR000182">
    <property type="entry name" value="GNAT_dom"/>
</dbReference>
<dbReference type="PANTHER" id="PTHR43072:SF23">
    <property type="entry name" value="UPF0039 PROTEIN C11D3.02C"/>
    <property type="match status" value="1"/>
</dbReference>
<dbReference type="SUPFAM" id="SSF55729">
    <property type="entry name" value="Acyl-CoA N-acyltransferases (Nat)"/>
    <property type="match status" value="1"/>
</dbReference>
<dbReference type="KEGG" id="msch:N508_001029"/>
<dbReference type="RefSeq" id="WP_023275326.1">
    <property type="nucleotide sequence ID" value="NZ_CP097562.1"/>
</dbReference>
<dbReference type="EC" id="2.3.1.183" evidence="3"/>
<evidence type="ECO:0000313" key="4">
    <source>
        <dbReference type="Proteomes" id="UP000017429"/>
    </source>
</evidence>
<dbReference type="OrthoDB" id="9798006at2"/>
<sequence length="182" mass="21226">MDNVIINIAEKSDIKEILEIYSYYVLNSPATFEIDIPDINEFSLQIEKIQNKYPYLTAKINGKTAGYAYAAPLRTRKAYDYSCETTIYLHHKYLNKSIGTKLYTSLFEYIKQMNILNIYACITYANTESVLFHKKFGFQEAAHFNNCGYKHNTWHDILWLEKIIGSHKTPPAPFINFNDLKL</sequence>
<dbReference type="InterPro" id="IPR016181">
    <property type="entry name" value="Acyl_CoA_acyltransferase"/>
</dbReference>
<dbReference type="Gene3D" id="3.40.630.30">
    <property type="match status" value="1"/>
</dbReference>
<reference evidence="3" key="2">
    <citation type="submission" date="2022-05" db="EMBL/GenBank/DDBJ databases">
        <authorList>
            <person name="Proctor A.L."/>
            <person name="Phillips G.J."/>
            <person name="Wannemuehler M.J."/>
        </authorList>
    </citation>
    <scope>NUCLEOTIDE SEQUENCE</scope>
    <source>
        <strain evidence="3">ASF457</strain>
    </source>
</reference>
<dbReference type="EMBL" id="CP097562">
    <property type="protein sequence ID" value="USF23956.1"/>
    <property type="molecule type" value="Genomic_DNA"/>
</dbReference>
<protein>
    <submittedName>
        <fullName evidence="3">Phosphinothricin N-acetyltransferase</fullName>
        <ecNumber evidence="3">2.3.1.183</ecNumber>
    </submittedName>
</protein>
<dbReference type="Pfam" id="PF13420">
    <property type="entry name" value="Acetyltransf_4"/>
    <property type="match status" value="1"/>
</dbReference>
<dbReference type="Proteomes" id="UP000017429">
    <property type="component" value="Chromosome"/>
</dbReference>
<dbReference type="AlphaFoldDB" id="V2QD47"/>
<dbReference type="PROSITE" id="PS51186">
    <property type="entry name" value="GNAT"/>
    <property type="match status" value="1"/>
</dbReference>
<name>V2QD47_9BACT</name>
<reference evidence="3" key="3">
    <citation type="submission" date="2022-06" db="EMBL/GenBank/DDBJ databases">
        <title>Resources to Facilitate Use of the Altered Schaedler Flora (ASF) Mouse Model to Study Microbiome Function.</title>
        <authorList>
            <person name="Proctor A."/>
            <person name="Parvinroo S."/>
            <person name="Richie T."/>
            <person name="Jia X."/>
            <person name="Lee S.T.M."/>
            <person name="Karp P.D."/>
            <person name="Paley S."/>
            <person name="Kostic A.D."/>
            <person name="Pierre J.F."/>
            <person name="Wannemuehler M.J."/>
            <person name="Phillips G.J."/>
        </authorList>
    </citation>
    <scope>NUCLEOTIDE SEQUENCE</scope>
    <source>
        <strain evidence="3">ASF457</strain>
    </source>
</reference>